<evidence type="ECO:0000313" key="1">
    <source>
        <dbReference type="EMBL" id="GFS22957.1"/>
    </source>
</evidence>
<dbReference type="Proteomes" id="UP000762676">
    <property type="component" value="Unassembled WGS sequence"/>
</dbReference>
<sequence>MAAAAHHRNRRLIRRERIFRDRQNPLDIFDDVELYEKFRFRRNHILQVSEEVEPYLLQNGLRGGLLPPHLQVCLALRFFATGTFQNAIGEMIGVSQPTMSRTVKRVMDGFIQLLPNYI</sequence>
<proteinExistence type="predicted"/>
<keyword evidence="2" id="KW-1185">Reference proteome</keyword>
<evidence type="ECO:0000313" key="2">
    <source>
        <dbReference type="Proteomes" id="UP000762676"/>
    </source>
</evidence>
<evidence type="ECO:0008006" key="3">
    <source>
        <dbReference type="Google" id="ProtNLM"/>
    </source>
</evidence>
<reference evidence="1 2" key="1">
    <citation type="journal article" date="2021" name="Elife">
        <title>Chloroplast acquisition without the gene transfer in kleptoplastic sea slugs, Plakobranchus ocellatus.</title>
        <authorList>
            <person name="Maeda T."/>
            <person name="Takahashi S."/>
            <person name="Yoshida T."/>
            <person name="Shimamura S."/>
            <person name="Takaki Y."/>
            <person name="Nagai Y."/>
            <person name="Toyoda A."/>
            <person name="Suzuki Y."/>
            <person name="Arimoto A."/>
            <person name="Ishii H."/>
            <person name="Satoh N."/>
            <person name="Nishiyama T."/>
            <person name="Hasebe M."/>
            <person name="Maruyama T."/>
            <person name="Minagawa J."/>
            <person name="Obokata J."/>
            <person name="Shigenobu S."/>
        </authorList>
    </citation>
    <scope>NUCLEOTIDE SEQUENCE [LARGE SCALE GENOMIC DNA]</scope>
</reference>
<organism evidence="1 2">
    <name type="scientific">Elysia marginata</name>
    <dbReference type="NCBI Taxonomy" id="1093978"/>
    <lineage>
        <taxon>Eukaryota</taxon>
        <taxon>Metazoa</taxon>
        <taxon>Spiralia</taxon>
        <taxon>Lophotrochozoa</taxon>
        <taxon>Mollusca</taxon>
        <taxon>Gastropoda</taxon>
        <taxon>Heterobranchia</taxon>
        <taxon>Euthyneura</taxon>
        <taxon>Panpulmonata</taxon>
        <taxon>Sacoglossa</taxon>
        <taxon>Placobranchoidea</taxon>
        <taxon>Plakobranchidae</taxon>
        <taxon>Elysia</taxon>
    </lineage>
</organism>
<gene>
    <name evidence="1" type="ORF">ElyMa_001628100</name>
</gene>
<accession>A0AAV4JN50</accession>
<name>A0AAV4JN50_9GAST</name>
<comment type="caution">
    <text evidence="1">The sequence shown here is derived from an EMBL/GenBank/DDBJ whole genome shotgun (WGS) entry which is preliminary data.</text>
</comment>
<protein>
    <recommendedName>
        <fullName evidence="3">Nuclease HARBI1</fullName>
    </recommendedName>
</protein>
<dbReference type="AlphaFoldDB" id="A0AAV4JN50"/>
<dbReference type="EMBL" id="BMAT01003287">
    <property type="protein sequence ID" value="GFS22957.1"/>
    <property type="molecule type" value="Genomic_DNA"/>
</dbReference>